<evidence type="ECO:0000313" key="8">
    <source>
        <dbReference type="Proteomes" id="UP000036959"/>
    </source>
</evidence>
<dbReference type="NCBIfam" id="TIGR02562">
    <property type="entry name" value="cas3_yersinia"/>
    <property type="match status" value="1"/>
</dbReference>
<protein>
    <submittedName>
        <fullName evidence="7">CRISPR-associated helicase Cas3, Yersinia-type</fullName>
    </submittedName>
</protein>
<comment type="caution">
    <text evidence="7">The sequence shown here is derived from an EMBL/GenBank/DDBJ whole genome shotgun (WGS) entry which is preliminary data.</text>
</comment>
<dbReference type="GO" id="GO:0004386">
    <property type="term" value="F:helicase activity"/>
    <property type="evidence" value="ECO:0007669"/>
    <property type="project" value="UniProtKB-KW"/>
</dbReference>
<evidence type="ECO:0000256" key="5">
    <source>
        <dbReference type="ARBA" id="ARBA00023118"/>
    </source>
</evidence>
<dbReference type="InterPro" id="IPR054712">
    <property type="entry name" value="Cas3-like_dom"/>
</dbReference>
<proteinExistence type="predicted"/>
<evidence type="ECO:0000313" key="7">
    <source>
        <dbReference type="EMBL" id="KND57478.1"/>
    </source>
</evidence>
<dbReference type="GO" id="GO:0051607">
    <property type="term" value="P:defense response to virus"/>
    <property type="evidence" value="ECO:0007669"/>
    <property type="project" value="UniProtKB-KW"/>
</dbReference>
<dbReference type="InterPro" id="IPR027417">
    <property type="entry name" value="P-loop_NTPase"/>
</dbReference>
<dbReference type="PATRIC" id="fig|242163.4.peg.3416"/>
<dbReference type="InterPro" id="IPR013395">
    <property type="entry name" value="CRISPR-assoc_Cas3_yers"/>
</dbReference>
<name>A0A0L0M516_9BURK</name>
<sequence length="547" mass="60530">MHDPFVMHVSRLCLMLADHYYSSLKDEARRTLFLSAGYPLYANTRIDETSPSAASKPKLNQTLDEHLLGVQAHASLIAASLPTLASCLPYLQSDHKLKELTNDVRFQWQDKAADLARNLNTRAAEHGAFVINMASTGCGKTLGNARIMNALADSKRGMRCSFAIGLRALTMQTGMTLQKDLGLRDDELVVRAGSEISRALFEYREAQAEATGSASSHRLLDGDDEIGFGGHAGHPLLERLTDDVKVRSLLAAPVLVCTIDHLTPATESVQGGRQIVPMLRLMTSDLVLDEPDDFDMADLPALTRLVHWAGLLGARVLLSSATLPPALVQGLFLAYLDGRTYHQRNVGERPDEVPCVTCLWVDEFAQTHADCANGDHFRTRHDAFVQKRCDSLATAEVRRRATLVKLPQAWLPMAEDTRREAFAIRALQSAWKLHQDEQNHTVDRASGKRVSLGLIRMANIGPLFDVARAMYRQGAPAQDVRVHLCVYHSQFPLIQRSAIEKQLDEVFKRHASVGNDDLALSHPSVRGLLDAYPEPDHMFIVLGPVHI</sequence>
<keyword evidence="1" id="KW-0547">Nucleotide-binding</keyword>
<keyword evidence="5" id="KW-0051">Antiviral defense</keyword>
<evidence type="ECO:0000259" key="6">
    <source>
        <dbReference type="Pfam" id="PF22590"/>
    </source>
</evidence>
<keyword evidence="2" id="KW-0378">Hydrolase</keyword>
<dbReference type="EMBL" id="LFJJ01000242">
    <property type="protein sequence ID" value="KND57478.1"/>
    <property type="molecule type" value="Genomic_DNA"/>
</dbReference>
<dbReference type="GO" id="GO:0005524">
    <property type="term" value="F:ATP binding"/>
    <property type="evidence" value="ECO:0007669"/>
    <property type="project" value="UniProtKB-KW"/>
</dbReference>
<organism evidence="7 8">
    <name type="scientific">Candidatus Burkholderia verschuerenii</name>
    <dbReference type="NCBI Taxonomy" id="242163"/>
    <lineage>
        <taxon>Bacteria</taxon>
        <taxon>Pseudomonadati</taxon>
        <taxon>Pseudomonadota</taxon>
        <taxon>Betaproteobacteria</taxon>
        <taxon>Burkholderiales</taxon>
        <taxon>Burkholderiaceae</taxon>
        <taxon>Burkholderia</taxon>
    </lineage>
</organism>
<keyword evidence="4" id="KW-0067">ATP-binding</keyword>
<dbReference type="GO" id="GO:0016787">
    <property type="term" value="F:hydrolase activity"/>
    <property type="evidence" value="ECO:0007669"/>
    <property type="project" value="UniProtKB-KW"/>
</dbReference>
<evidence type="ECO:0000256" key="3">
    <source>
        <dbReference type="ARBA" id="ARBA00022806"/>
    </source>
</evidence>
<dbReference type="SUPFAM" id="SSF52540">
    <property type="entry name" value="P-loop containing nucleoside triphosphate hydrolases"/>
    <property type="match status" value="1"/>
</dbReference>
<dbReference type="Proteomes" id="UP000036959">
    <property type="component" value="Unassembled WGS sequence"/>
</dbReference>
<evidence type="ECO:0000256" key="1">
    <source>
        <dbReference type="ARBA" id="ARBA00022741"/>
    </source>
</evidence>
<dbReference type="Pfam" id="PF22590">
    <property type="entry name" value="Cas3-like_C_2"/>
    <property type="match status" value="1"/>
</dbReference>
<evidence type="ECO:0000256" key="4">
    <source>
        <dbReference type="ARBA" id="ARBA00022840"/>
    </source>
</evidence>
<feature type="domain" description="CRISPR-associated nuclease/helicase Cas3" evidence="6">
    <location>
        <begin position="451"/>
        <end position="511"/>
    </location>
</feature>
<evidence type="ECO:0000256" key="2">
    <source>
        <dbReference type="ARBA" id="ARBA00022801"/>
    </source>
</evidence>
<reference evidence="8" key="1">
    <citation type="submission" date="2015-06" db="EMBL/GenBank/DDBJ databases">
        <title>Comparative genomics of Burkholderia leaf nodule symbionts.</title>
        <authorList>
            <person name="Carlier A."/>
            <person name="Eberl L."/>
            <person name="Pinto-Carbo M."/>
        </authorList>
    </citation>
    <scope>NUCLEOTIDE SEQUENCE [LARGE SCALE GENOMIC DNA]</scope>
    <source>
        <strain evidence="8">UZHbot4</strain>
    </source>
</reference>
<dbReference type="AlphaFoldDB" id="A0A0L0M516"/>
<keyword evidence="3" id="KW-0347">Helicase</keyword>
<accession>A0A0L0M516</accession>
<keyword evidence="8" id="KW-1185">Reference proteome</keyword>
<gene>
    <name evidence="7" type="ORF">BVER_05814</name>
</gene>